<reference evidence="6" key="1">
    <citation type="submission" date="2016-02" db="EMBL/GenBank/DDBJ databases">
        <title>Draft genome sequence of Microdochium bolleyi, a fungal endophyte of beachgrass.</title>
        <authorList>
            <consortium name="DOE Joint Genome Institute"/>
            <person name="David A.S."/>
            <person name="May G."/>
            <person name="Haridas S."/>
            <person name="Lim J."/>
            <person name="Wang M."/>
            <person name="Labutti K."/>
            <person name="Lipzen A."/>
            <person name="Barry K."/>
            <person name="Grigoriev I.V."/>
        </authorList>
    </citation>
    <scope>NUCLEOTIDE SEQUENCE [LARGE SCALE GENOMIC DNA]</scope>
    <source>
        <strain evidence="6">J235TASD1</strain>
    </source>
</reference>
<dbReference type="InterPro" id="IPR012132">
    <property type="entry name" value="GMC_OxRdtase"/>
</dbReference>
<evidence type="ECO:0000256" key="3">
    <source>
        <dbReference type="SAM" id="SignalP"/>
    </source>
</evidence>
<dbReference type="PIRSF" id="PIRSF000137">
    <property type="entry name" value="Alcohol_oxidase"/>
    <property type="match status" value="1"/>
</dbReference>
<dbReference type="Gene3D" id="3.50.50.60">
    <property type="entry name" value="FAD/NAD(P)-binding domain"/>
    <property type="match status" value="1"/>
</dbReference>
<dbReference type="PANTHER" id="PTHR47190">
    <property type="entry name" value="DEHYDROGENASE, PUTATIVE-RELATED"/>
    <property type="match status" value="1"/>
</dbReference>
<dbReference type="AlphaFoldDB" id="A0A136ITY8"/>
<comment type="similarity">
    <text evidence="1">Belongs to the GMC oxidoreductase family.</text>
</comment>
<feature type="binding site" evidence="2">
    <location>
        <position position="115"/>
    </location>
    <ligand>
        <name>FAD</name>
        <dbReference type="ChEBI" id="CHEBI:57692"/>
    </ligand>
</feature>
<dbReference type="OrthoDB" id="413885at2759"/>
<feature type="domain" description="Glucose-methanol-choline oxidoreductase N-terminal" evidence="4">
    <location>
        <begin position="282"/>
        <end position="296"/>
    </location>
</feature>
<dbReference type="InterPro" id="IPR036188">
    <property type="entry name" value="FAD/NAD-bd_sf"/>
</dbReference>
<dbReference type="PANTHER" id="PTHR47190:SF4">
    <property type="entry name" value="DEHYDROGENASE, PUTATIVE-RELATED"/>
    <property type="match status" value="1"/>
</dbReference>
<feature type="binding site" evidence="2">
    <location>
        <position position="242"/>
    </location>
    <ligand>
        <name>FAD</name>
        <dbReference type="ChEBI" id="CHEBI:57692"/>
    </ligand>
</feature>
<dbReference type="Proteomes" id="UP000070501">
    <property type="component" value="Unassembled WGS sequence"/>
</dbReference>
<dbReference type="GO" id="GO:0050660">
    <property type="term" value="F:flavin adenine dinucleotide binding"/>
    <property type="evidence" value="ECO:0007669"/>
    <property type="project" value="InterPro"/>
</dbReference>
<dbReference type="STRING" id="196109.A0A136ITY8"/>
<dbReference type="GO" id="GO:0016614">
    <property type="term" value="F:oxidoreductase activity, acting on CH-OH group of donors"/>
    <property type="evidence" value="ECO:0007669"/>
    <property type="project" value="InterPro"/>
</dbReference>
<dbReference type="PRINTS" id="PR00411">
    <property type="entry name" value="PNDRDTASEI"/>
</dbReference>
<protein>
    <recommendedName>
        <fullName evidence="4">Glucose-methanol-choline oxidoreductase N-terminal domain-containing protein</fullName>
    </recommendedName>
</protein>
<feature type="chain" id="PRO_5007293121" description="Glucose-methanol-choline oxidoreductase N-terminal domain-containing protein" evidence="3">
    <location>
        <begin position="23"/>
        <end position="558"/>
    </location>
</feature>
<dbReference type="Pfam" id="PF05199">
    <property type="entry name" value="GMC_oxred_C"/>
    <property type="match status" value="1"/>
</dbReference>
<evidence type="ECO:0000313" key="6">
    <source>
        <dbReference type="Proteomes" id="UP000070501"/>
    </source>
</evidence>
<accession>A0A136ITY8</accession>
<sequence length="558" mass="58575">MRFATTTISAALLLALGGSVTAQVEQAAYDYIVAGAGTAGIVAAEQLARSGRKVLLLERGGPSLYKTGNTAQATKWNSTVTPYDVPALVDSVIQSPNSGWCDDLSVRAGCLLGGTSVNNGLMFVRPRAADFGASWPTSWQWKPDNGIAQAAADLYEKVPGTILASADGKRYNDEAFDVTSRFLSANGWSEVDALKDVEAKELAYTHPVWSIDANGLRDSPARRHLDAALAQPGFTLELNTKVLRAVRSTSGSRVEGVEVQRGDGTRAVIPLSETGALLLAAGTHSTPRVLFNSGIGPESQLETVSKGSTNITLPPREQWLTSLPVGQNLKDHAVATITLTTRPDVALPALPATAVTQPDQATVDLFAKGSGLLTQASQRLNFWTSVNTTSQQTYSLQGTVRATLDNTISIKLYLTHGTTSTGTVEITPDGKTNMTTSPLLQTSGDIEALTAGVDMMLKYARLPGSILTVPANVTAESLAARGKVASGSHHVGTARMGAADDGASVVDEDAKVWGVDNLFVVDGSIHPDVPTGNTQAPIMIVANYAARRILALSKAAEA</sequence>
<gene>
    <name evidence="5" type="ORF">Micbo1qcDRAFT_178042</name>
</gene>
<organism evidence="5 6">
    <name type="scientific">Microdochium bolleyi</name>
    <dbReference type="NCBI Taxonomy" id="196109"/>
    <lineage>
        <taxon>Eukaryota</taxon>
        <taxon>Fungi</taxon>
        <taxon>Dikarya</taxon>
        <taxon>Ascomycota</taxon>
        <taxon>Pezizomycotina</taxon>
        <taxon>Sordariomycetes</taxon>
        <taxon>Xylariomycetidae</taxon>
        <taxon>Xylariales</taxon>
        <taxon>Microdochiaceae</taxon>
        <taxon>Microdochium</taxon>
    </lineage>
</organism>
<dbReference type="EMBL" id="KQ964258">
    <property type="protein sequence ID" value="KXJ88412.1"/>
    <property type="molecule type" value="Genomic_DNA"/>
</dbReference>
<comment type="cofactor">
    <cofactor evidence="2">
        <name>FAD</name>
        <dbReference type="ChEBI" id="CHEBI:57692"/>
    </cofactor>
</comment>
<dbReference type="InParanoid" id="A0A136ITY8"/>
<feature type="signal peptide" evidence="3">
    <location>
        <begin position="1"/>
        <end position="22"/>
    </location>
</feature>
<dbReference type="InterPro" id="IPR007867">
    <property type="entry name" value="GMC_OxRtase_C"/>
</dbReference>
<evidence type="ECO:0000256" key="1">
    <source>
        <dbReference type="ARBA" id="ARBA00010790"/>
    </source>
</evidence>
<keyword evidence="6" id="KW-1185">Reference proteome</keyword>
<dbReference type="SUPFAM" id="SSF51905">
    <property type="entry name" value="FAD/NAD(P)-binding domain"/>
    <property type="match status" value="1"/>
</dbReference>
<name>A0A136ITY8_9PEZI</name>
<dbReference type="PROSITE" id="PS00624">
    <property type="entry name" value="GMC_OXRED_2"/>
    <property type="match status" value="1"/>
</dbReference>
<feature type="binding site" evidence="2">
    <location>
        <position position="523"/>
    </location>
    <ligand>
        <name>FAD</name>
        <dbReference type="ChEBI" id="CHEBI:57692"/>
    </ligand>
</feature>
<keyword evidence="3" id="KW-0732">Signal</keyword>
<proteinExistence type="inferred from homology"/>
<dbReference type="InterPro" id="IPR000172">
    <property type="entry name" value="GMC_OxRdtase_N"/>
</dbReference>
<dbReference type="Pfam" id="PF00732">
    <property type="entry name" value="GMC_oxred_N"/>
    <property type="match status" value="1"/>
</dbReference>
<keyword evidence="2" id="KW-0274">FAD</keyword>
<evidence type="ECO:0000256" key="2">
    <source>
        <dbReference type="PIRSR" id="PIRSR000137-2"/>
    </source>
</evidence>
<dbReference type="InterPro" id="IPR053208">
    <property type="entry name" value="GMC_Oxidoreductase_CD"/>
</dbReference>
<evidence type="ECO:0000313" key="5">
    <source>
        <dbReference type="EMBL" id="KXJ88412.1"/>
    </source>
</evidence>
<dbReference type="Gene3D" id="3.30.410.10">
    <property type="entry name" value="Cholesterol Oxidase, domain 2"/>
    <property type="match status" value="1"/>
</dbReference>
<keyword evidence="2" id="KW-0285">Flavoprotein</keyword>
<dbReference type="SUPFAM" id="SSF54373">
    <property type="entry name" value="FAD-linked reductases, C-terminal domain"/>
    <property type="match status" value="1"/>
</dbReference>
<evidence type="ECO:0000259" key="4">
    <source>
        <dbReference type="PROSITE" id="PS00624"/>
    </source>
</evidence>